<gene>
    <name evidence="2" type="ORF">PAL_GLEAN10022963</name>
</gene>
<feature type="region of interest" description="Disordered" evidence="1">
    <location>
        <begin position="1"/>
        <end position="27"/>
    </location>
</feature>
<name>L5K5G8_PTEAL</name>
<sequence>MMSPSLRSLLQAPRTPCTLLPEAHPTQTQDQLKACLAQHLSTLESASGGGQGRAQMERLECSLGGQERRAPPGGHQGGRQSPSLLCYGPGEFGPRQLMSNGPN</sequence>
<feature type="region of interest" description="Disordered" evidence="1">
    <location>
        <begin position="44"/>
        <end position="103"/>
    </location>
</feature>
<organism evidence="2 3">
    <name type="scientific">Pteropus alecto</name>
    <name type="common">Black flying fox</name>
    <dbReference type="NCBI Taxonomy" id="9402"/>
    <lineage>
        <taxon>Eukaryota</taxon>
        <taxon>Metazoa</taxon>
        <taxon>Chordata</taxon>
        <taxon>Craniata</taxon>
        <taxon>Vertebrata</taxon>
        <taxon>Euteleostomi</taxon>
        <taxon>Mammalia</taxon>
        <taxon>Eutheria</taxon>
        <taxon>Laurasiatheria</taxon>
        <taxon>Chiroptera</taxon>
        <taxon>Yinpterochiroptera</taxon>
        <taxon>Pteropodoidea</taxon>
        <taxon>Pteropodidae</taxon>
        <taxon>Pteropodinae</taxon>
        <taxon>Pteropus</taxon>
    </lineage>
</organism>
<dbReference type="InParanoid" id="L5K5G8"/>
<dbReference type="Proteomes" id="UP000010552">
    <property type="component" value="Unassembled WGS sequence"/>
</dbReference>
<feature type="compositionally biased region" description="Basic and acidic residues" evidence="1">
    <location>
        <begin position="55"/>
        <end position="70"/>
    </location>
</feature>
<proteinExistence type="predicted"/>
<evidence type="ECO:0000256" key="1">
    <source>
        <dbReference type="SAM" id="MobiDB-lite"/>
    </source>
</evidence>
<keyword evidence="3" id="KW-1185">Reference proteome</keyword>
<accession>L5K5G8</accession>
<dbReference type="EMBL" id="KB031030">
    <property type="protein sequence ID" value="ELK06602.1"/>
    <property type="molecule type" value="Genomic_DNA"/>
</dbReference>
<evidence type="ECO:0000313" key="2">
    <source>
        <dbReference type="EMBL" id="ELK06602.1"/>
    </source>
</evidence>
<reference evidence="3" key="1">
    <citation type="journal article" date="2013" name="Science">
        <title>Comparative analysis of bat genomes provides insight into the evolution of flight and immunity.</title>
        <authorList>
            <person name="Zhang G."/>
            <person name="Cowled C."/>
            <person name="Shi Z."/>
            <person name="Huang Z."/>
            <person name="Bishop-Lilly K.A."/>
            <person name="Fang X."/>
            <person name="Wynne J.W."/>
            <person name="Xiong Z."/>
            <person name="Baker M.L."/>
            <person name="Zhao W."/>
            <person name="Tachedjian M."/>
            <person name="Zhu Y."/>
            <person name="Zhou P."/>
            <person name="Jiang X."/>
            <person name="Ng J."/>
            <person name="Yang L."/>
            <person name="Wu L."/>
            <person name="Xiao J."/>
            <person name="Feng Y."/>
            <person name="Chen Y."/>
            <person name="Sun X."/>
            <person name="Zhang Y."/>
            <person name="Marsh G.A."/>
            <person name="Crameri G."/>
            <person name="Broder C.C."/>
            <person name="Frey K.G."/>
            <person name="Wang L.F."/>
            <person name="Wang J."/>
        </authorList>
    </citation>
    <scope>NUCLEOTIDE SEQUENCE [LARGE SCALE GENOMIC DNA]</scope>
</reference>
<protein>
    <submittedName>
        <fullName evidence="2">Uncharacterized protein</fullName>
    </submittedName>
</protein>
<evidence type="ECO:0000313" key="3">
    <source>
        <dbReference type="Proteomes" id="UP000010552"/>
    </source>
</evidence>
<dbReference type="AlphaFoldDB" id="L5K5G8"/>